<dbReference type="Proteomes" id="UP001338125">
    <property type="component" value="Unassembled WGS sequence"/>
</dbReference>
<evidence type="ECO:0000313" key="2">
    <source>
        <dbReference type="EMBL" id="KAK5996003.1"/>
    </source>
</evidence>
<keyword evidence="3" id="KW-1185">Reference proteome</keyword>
<comment type="caution">
    <text evidence="2">The sequence shown here is derived from an EMBL/GenBank/DDBJ whole genome shotgun (WGS) entry which is preliminary data.</text>
</comment>
<feature type="compositionally biased region" description="Polar residues" evidence="1">
    <location>
        <begin position="1"/>
        <end position="10"/>
    </location>
</feature>
<name>A0ABR0SV52_9HYPO</name>
<dbReference type="EMBL" id="JAVFKD010000004">
    <property type="protein sequence ID" value="KAK5996003.1"/>
    <property type="molecule type" value="Genomic_DNA"/>
</dbReference>
<proteinExistence type="predicted"/>
<feature type="region of interest" description="Disordered" evidence="1">
    <location>
        <begin position="1"/>
        <end position="28"/>
    </location>
</feature>
<gene>
    <name evidence="2" type="ORF">PT974_04426</name>
</gene>
<organism evidence="2 3">
    <name type="scientific">Cladobotryum mycophilum</name>
    <dbReference type="NCBI Taxonomy" id="491253"/>
    <lineage>
        <taxon>Eukaryota</taxon>
        <taxon>Fungi</taxon>
        <taxon>Dikarya</taxon>
        <taxon>Ascomycota</taxon>
        <taxon>Pezizomycotina</taxon>
        <taxon>Sordariomycetes</taxon>
        <taxon>Hypocreomycetidae</taxon>
        <taxon>Hypocreales</taxon>
        <taxon>Hypocreaceae</taxon>
        <taxon>Cladobotryum</taxon>
    </lineage>
</organism>
<sequence length="191" mass="21552">MSPSYYSSPEASGPYNHPDNQDTFMGSVGYSHGFVREQMNHKNGGRVELQPEPMDHEPEPLEPLFGLDRYLENLDLSSAPAMPCKGDTFVYDPVLDTTLDLKQETSTLSKPFHGKRIRSARGSWANHKAFRANNDILLTRAINTKQPTRSVSNHVSECIELMLKNDIIVRLKKGHKSNNSGWNWRAPRCVA</sequence>
<evidence type="ECO:0000256" key="1">
    <source>
        <dbReference type="SAM" id="MobiDB-lite"/>
    </source>
</evidence>
<reference evidence="2 3" key="1">
    <citation type="submission" date="2024-01" db="EMBL/GenBank/DDBJ databases">
        <title>Complete genome of Cladobotryum mycophilum ATHUM6906.</title>
        <authorList>
            <person name="Christinaki A.C."/>
            <person name="Myridakis A.I."/>
            <person name="Kouvelis V.N."/>
        </authorList>
    </citation>
    <scope>NUCLEOTIDE SEQUENCE [LARGE SCALE GENOMIC DNA]</scope>
    <source>
        <strain evidence="2 3">ATHUM6906</strain>
    </source>
</reference>
<accession>A0ABR0SV52</accession>
<evidence type="ECO:0000313" key="3">
    <source>
        <dbReference type="Proteomes" id="UP001338125"/>
    </source>
</evidence>
<protein>
    <submittedName>
        <fullName evidence="2">Uncharacterized protein</fullName>
    </submittedName>
</protein>